<evidence type="ECO:0000313" key="5">
    <source>
        <dbReference type="Proteomes" id="UP000019678"/>
    </source>
</evidence>
<keyword evidence="2" id="KW-0472">Membrane</keyword>
<feature type="region of interest" description="Disordered" evidence="1">
    <location>
        <begin position="207"/>
        <end position="245"/>
    </location>
</feature>
<feature type="transmembrane region" description="Helical" evidence="2">
    <location>
        <begin position="254"/>
        <end position="274"/>
    </location>
</feature>
<evidence type="ECO:0000256" key="2">
    <source>
        <dbReference type="SAM" id="Phobius"/>
    </source>
</evidence>
<proteinExistence type="predicted"/>
<feature type="signal peptide" evidence="3">
    <location>
        <begin position="1"/>
        <end position="31"/>
    </location>
</feature>
<dbReference type="EMBL" id="ASRX01000071">
    <property type="protein sequence ID" value="EYF01793.1"/>
    <property type="molecule type" value="Genomic_DNA"/>
</dbReference>
<evidence type="ECO:0000256" key="1">
    <source>
        <dbReference type="SAM" id="MobiDB-lite"/>
    </source>
</evidence>
<dbReference type="eggNOG" id="COG4105">
    <property type="taxonomic scope" value="Bacteria"/>
</dbReference>
<reference evidence="4 5" key="1">
    <citation type="submission" date="2013-05" db="EMBL/GenBank/DDBJ databases">
        <title>Genome assembly of Chondromyces apiculatus DSM 436.</title>
        <authorList>
            <person name="Sharma G."/>
            <person name="Khatri I."/>
            <person name="Kaur C."/>
            <person name="Mayilraj S."/>
            <person name="Subramanian S."/>
        </authorList>
    </citation>
    <scope>NUCLEOTIDE SEQUENCE [LARGE SCALE GENOMIC DNA]</scope>
    <source>
        <strain evidence="4 5">DSM 436</strain>
    </source>
</reference>
<sequence>MRTTPTTLRRHRGWTLLLAVAVTVLSASAQAAEPTAEDRERARALLLEGREKLKAGDGEVAVRYFQAAHAIMGVPTTGLDLAKGLVALGRLMEARAVALGVTKIPPTPDETMAFTRARRAAAELAEELANQIPALVITVKQPAGVQVQVLVDGKAVPAEALGLPWKVNPGKHLLVVAARGFQAEPRQVTVKVAESLTVELSLSPETGAARALPEAPRRVGGARMSPSGESSASPPSRGEVTAGPGGAGPEVPGWVWIPGGAGLLALGAGLVFAINHAAVRGTVSEDCPANLCDWNRYDDAKATALEAQWNRSLGLALGFGAAGLLGVGSALYGIVTAEPARPSDAEERKSRRDLGVVPWAGDKGAGAALVGHF</sequence>
<evidence type="ECO:0000256" key="3">
    <source>
        <dbReference type="SAM" id="SignalP"/>
    </source>
</evidence>
<dbReference type="Proteomes" id="UP000019678">
    <property type="component" value="Unassembled WGS sequence"/>
</dbReference>
<keyword evidence="3" id="KW-0732">Signal</keyword>
<comment type="caution">
    <text evidence="4">The sequence shown here is derived from an EMBL/GenBank/DDBJ whole genome shotgun (WGS) entry which is preliminary data.</text>
</comment>
<evidence type="ECO:0008006" key="6">
    <source>
        <dbReference type="Google" id="ProtNLM"/>
    </source>
</evidence>
<feature type="transmembrane region" description="Helical" evidence="2">
    <location>
        <begin position="313"/>
        <end position="335"/>
    </location>
</feature>
<gene>
    <name evidence="4" type="ORF">CAP_7746</name>
</gene>
<dbReference type="OrthoDB" id="5503641at2"/>
<dbReference type="RefSeq" id="WP_052376506.1">
    <property type="nucleotide sequence ID" value="NZ_ASRX01000071.1"/>
</dbReference>
<organism evidence="4 5">
    <name type="scientific">Chondromyces apiculatus DSM 436</name>
    <dbReference type="NCBI Taxonomy" id="1192034"/>
    <lineage>
        <taxon>Bacteria</taxon>
        <taxon>Pseudomonadati</taxon>
        <taxon>Myxococcota</taxon>
        <taxon>Polyangia</taxon>
        <taxon>Polyangiales</taxon>
        <taxon>Polyangiaceae</taxon>
        <taxon>Chondromyces</taxon>
    </lineage>
</organism>
<protein>
    <recommendedName>
        <fullName evidence="6">PEGA domain-containing protein</fullName>
    </recommendedName>
</protein>
<accession>A0A017SXU2</accession>
<feature type="chain" id="PRO_5001499994" description="PEGA domain-containing protein" evidence="3">
    <location>
        <begin position="32"/>
        <end position="373"/>
    </location>
</feature>
<keyword evidence="5" id="KW-1185">Reference proteome</keyword>
<feature type="compositionally biased region" description="Low complexity" evidence="1">
    <location>
        <begin position="222"/>
        <end position="242"/>
    </location>
</feature>
<keyword evidence="2" id="KW-0812">Transmembrane</keyword>
<keyword evidence="2" id="KW-1133">Transmembrane helix</keyword>
<name>A0A017SXU2_9BACT</name>
<dbReference type="STRING" id="1192034.CAP_7746"/>
<dbReference type="AlphaFoldDB" id="A0A017SXU2"/>
<evidence type="ECO:0000313" key="4">
    <source>
        <dbReference type="EMBL" id="EYF01793.1"/>
    </source>
</evidence>